<dbReference type="EMBL" id="CP027569">
    <property type="protein sequence ID" value="AVO26919.1"/>
    <property type="molecule type" value="Genomic_DNA"/>
</dbReference>
<gene>
    <name evidence="1" type="ORF">C6Y28_04430</name>
</gene>
<dbReference type="Pfam" id="PF08780">
    <property type="entry name" value="NTase_sub_bind"/>
    <property type="match status" value="1"/>
</dbReference>
<name>A0A2S0M649_MEGEL</name>
<protein>
    <submittedName>
        <fullName evidence="1">Nucleotidyltransferase</fullName>
    </submittedName>
</protein>
<evidence type="ECO:0000313" key="1">
    <source>
        <dbReference type="EMBL" id="AVO26919.1"/>
    </source>
</evidence>
<dbReference type="GO" id="GO:0016740">
    <property type="term" value="F:transferase activity"/>
    <property type="evidence" value="ECO:0007669"/>
    <property type="project" value="UniProtKB-KW"/>
</dbReference>
<reference evidence="1 2" key="1">
    <citation type="journal article" date="2018" name="Genome Announc.">
        <title>Complete genomes of two Megasphaera elsdenii strains, NCIMB 702410 and ATCC 25940.</title>
        <authorList>
            <person name="Hatmaker E.A."/>
            <person name="O'Dell K."/>
            <person name="Riley L.A."/>
            <person name="Klingeman D.M."/>
            <person name="Guss A.M."/>
        </authorList>
    </citation>
    <scope>NUCLEOTIDE SEQUENCE [LARGE SCALE GENOMIC DNA]</scope>
    <source>
        <strain evidence="1 2">NCIMB702410</strain>
    </source>
</reference>
<sequence length="123" mass="13866">MDWQRDFQEHIQLLQQAEEVDLTNPFICHGIVHLFQEAFDLGLMAFREALKRDGQGLAAMGSAKELIAAAYEQYLFVDEDIWLAMLRDRHGSQDAIEAQVGRILGPYQDALAALYDSDAAAPR</sequence>
<proteinExistence type="predicted"/>
<evidence type="ECO:0000313" key="2">
    <source>
        <dbReference type="Proteomes" id="UP000238358"/>
    </source>
</evidence>
<dbReference type="InterPro" id="IPR010235">
    <property type="entry name" value="HepT"/>
</dbReference>
<keyword evidence="1" id="KW-0808">Transferase</keyword>
<dbReference type="OrthoDB" id="9810452at2"/>
<dbReference type="Gene3D" id="1.20.120.330">
    <property type="entry name" value="Nucleotidyltransferases domain 2"/>
    <property type="match status" value="1"/>
</dbReference>
<dbReference type="AlphaFoldDB" id="A0A2S0M649"/>
<organism evidence="1 2">
    <name type="scientific">Megasphaera elsdenii</name>
    <dbReference type="NCBI Taxonomy" id="907"/>
    <lineage>
        <taxon>Bacteria</taxon>
        <taxon>Bacillati</taxon>
        <taxon>Bacillota</taxon>
        <taxon>Negativicutes</taxon>
        <taxon>Veillonellales</taxon>
        <taxon>Veillonellaceae</taxon>
        <taxon>Megasphaera</taxon>
    </lineage>
</organism>
<dbReference type="SUPFAM" id="SSF81593">
    <property type="entry name" value="Nucleotidyltransferase substrate binding subunit/domain"/>
    <property type="match status" value="1"/>
</dbReference>
<dbReference type="RefSeq" id="WP_027895174.1">
    <property type="nucleotide sequence ID" value="NZ_CAMDYL010000030.1"/>
</dbReference>
<dbReference type="Proteomes" id="UP000238358">
    <property type="component" value="Chromosome"/>
</dbReference>
<accession>A0A2S0M649</accession>